<reference evidence="12 13" key="1">
    <citation type="submission" date="2018-06" db="EMBL/GenBank/DDBJ databases">
        <title>Genomic Encyclopedia of Archaeal and Bacterial Type Strains, Phase II (KMG-II): from individual species to whole genera.</title>
        <authorList>
            <person name="Goeker M."/>
        </authorList>
    </citation>
    <scope>NUCLEOTIDE SEQUENCE [LARGE SCALE GENOMIC DNA]</scope>
    <source>
        <strain evidence="12 13">DSM 6779</strain>
    </source>
</reference>
<dbReference type="Proteomes" id="UP000249239">
    <property type="component" value="Unassembled WGS sequence"/>
</dbReference>
<feature type="transmembrane region" description="Helical" evidence="10">
    <location>
        <begin position="17"/>
        <end position="34"/>
    </location>
</feature>
<evidence type="ECO:0000256" key="10">
    <source>
        <dbReference type="SAM" id="Phobius"/>
    </source>
</evidence>
<dbReference type="FunFam" id="3.30.1150.10:FF:000002">
    <property type="entry name" value="Energy transducer TonB"/>
    <property type="match status" value="1"/>
</dbReference>
<dbReference type="GO" id="GO:0015031">
    <property type="term" value="P:protein transport"/>
    <property type="evidence" value="ECO:0007669"/>
    <property type="project" value="UniProtKB-KW"/>
</dbReference>
<dbReference type="PRINTS" id="PR01374">
    <property type="entry name" value="TONBPROTEIN"/>
</dbReference>
<feature type="domain" description="TonB C-terminal" evidence="11">
    <location>
        <begin position="136"/>
        <end position="226"/>
    </location>
</feature>
<keyword evidence="9 10" id="KW-0472">Membrane</keyword>
<keyword evidence="5" id="KW-0997">Cell inner membrane</keyword>
<accession>A0A2W7QCF8</accession>
<dbReference type="InterPro" id="IPR006260">
    <property type="entry name" value="TonB/TolA_C"/>
</dbReference>
<protein>
    <submittedName>
        <fullName evidence="12">Protein TonB</fullName>
    </submittedName>
</protein>
<comment type="caution">
    <text evidence="12">The sequence shown here is derived from an EMBL/GenBank/DDBJ whole genome shotgun (WGS) entry which is preliminary data.</text>
</comment>
<evidence type="ECO:0000259" key="11">
    <source>
        <dbReference type="PROSITE" id="PS52015"/>
    </source>
</evidence>
<dbReference type="SUPFAM" id="SSF74653">
    <property type="entry name" value="TolA/TonB C-terminal domain"/>
    <property type="match status" value="1"/>
</dbReference>
<dbReference type="PANTHER" id="PTHR33446:SF2">
    <property type="entry name" value="PROTEIN TONB"/>
    <property type="match status" value="1"/>
</dbReference>
<dbReference type="GO" id="GO:0031992">
    <property type="term" value="F:energy transducer activity"/>
    <property type="evidence" value="ECO:0007669"/>
    <property type="project" value="InterPro"/>
</dbReference>
<evidence type="ECO:0000313" key="13">
    <source>
        <dbReference type="Proteomes" id="UP000249239"/>
    </source>
</evidence>
<dbReference type="AlphaFoldDB" id="A0A2W7QCF8"/>
<keyword evidence="6 10" id="KW-0812">Transmembrane</keyword>
<proteinExistence type="inferred from homology"/>
<organism evidence="12 13">
    <name type="scientific">Breznakibacter xylanolyticus</name>
    <dbReference type="NCBI Taxonomy" id="990"/>
    <lineage>
        <taxon>Bacteria</taxon>
        <taxon>Pseudomonadati</taxon>
        <taxon>Bacteroidota</taxon>
        <taxon>Bacteroidia</taxon>
        <taxon>Marinilabiliales</taxon>
        <taxon>Marinilabiliaceae</taxon>
        <taxon>Breznakibacter</taxon>
    </lineage>
</organism>
<evidence type="ECO:0000256" key="6">
    <source>
        <dbReference type="ARBA" id="ARBA00022692"/>
    </source>
</evidence>
<dbReference type="PANTHER" id="PTHR33446">
    <property type="entry name" value="PROTEIN TONB-RELATED"/>
    <property type="match status" value="1"/>
</dbReference>
<dbReference type="RefSeq" id="WP_111444472.1">
    <property type="nucleotide sequence ID" value="NZ_QKZK01000004.1"/>
</dbReference>
<dbReference type="InterPro" id="IPR003538">
    <property type="entry name" value="TonB"/>
</dbReference>
<dbReference type="GO" id="GO:0030288">
    <property type="term" value="C:outer membrane-bounded periplasmic space"/>
    <property type="evidence" value="ECO:0007669"/>
    <property type="project" value="InterPro"/>
</dbReference>
<evidence type="ECO:0000256" key="8">
    <source>
        <dbReference type="ARBA" id="ARBA00022989"/>
    </source>
</evidence>
<sequence>MEVKKSPKVDLENKKTLFMQVGMVVALSVILIAFEWTSSDAKKSEFDSIQEAAVEEEIIPITRQEEMKPPPPPPPPRVSDVLTIVEDDVKLDEELDLREFEEKEEVVFTNMVAPQEEEEADAPVFFIVEKMPEFPGGNEALQRYIAQSIKYPVIAQENGIQGRVFVSFVVNAKGQVVDVKIARGVDANLDKEAIRVVMAMPTWTPGEQRGKKVKVSYTVPINFVLQ</sequence>
<evidence type="ECO:0000256" key="7">
    <source>
        <dbReference type="ARBA" id="ARBA00022927"/>
    </source>
</evidence>
<dbReference type="InterPro" id="IPR051045">
    <property type="entry name" value="TonB-dependent_transducer"/>
</dbReference>
<dbReference type="Gene3D" id="3.30.1150.10">
    <property type="match status" value="1"/>
</dbReference>
<comment type="similarity">
    <text evidence="2">Belongs to the TonB family.</text>
</comment>
<evidence type="ECO:0000256" key="5">
    <source>
        <dbReference type="ARBA" id="ARBA00022519"/>
    </source>
</evidence>
<evidence type="ECO:0000313" key="12">
    <source>
        <dbReference type="EMBL" id="PZX19489.1"/>
    </source>
</evidence>
<keyword evidence="7" id="KW-0653">Protein transport</keyword>
<dbReference type="Pfam" id="PF03544">
    <property type="entry name" value="TonB_C"/>
    <property type="match status" value="1"/>
</dbReference>
<dbReference type="NCBIfam" id="TIGR01352">
    <property type="entry name" value="tonB_Cterm"/>
    <property type="match status" value="1"/>
</dbReference>
<dbReference type="InterPro" id="IPR037682">
    <property type="entry name" value="TonB_C"/>
</dbReference>
<dbReference type="GO" id="GO:0055085">
    <property type="term" value="P:transmembrane transport"/>
    <property type="evidence" value="ECO:0007669"/>
    <property type="project" value="InterPro"/>
</dbReference>
<keyword evidence="8 10" id="KW-1133">Transmembrane helix</keyword>
<keyword evidence="13" id="KW-1185">Reference proteome</keyword>
<dbReference type="GO" id="GO:0015891">
    <property type="term" value="P:siderophore transport"/>
    <property type="evidence" value="ECO:0007669"/>
    <property type="project" value="InterPro"/>
</dbReference>
<name>A0A2W7QCF8_9BACT</name>
<evidence type="ECO:0000256" key="1">
    <source>
        <dbReference type="ARBA" id="ARBA00004383"/>
    </source>
</evidence>
<keyword evidence="4" id="KW-1003">Cell membrane</keyword>
<evidence type="ECO:0000256" key="3">
    <source>
        <dbReference type="ARBA" id="ARBA00022448"/>
    </source>
</evidence>
<evidence type="ECO:0000256" key="9">
    <source>
        <dbReference type="ARBA" id="ARBA00023136"/>
    </source>
</evidence>
<dbReference type="EMBL" id="QKZK01000004">
    <property type="protein sequence ID" value="PZX19489.1"/>
    <property type="molecule type" value="Genomic_DNA"/>
</dbReference>
<dbReference type="GO" id="GO:0098797">
    <property type="term" value="C:plasma membrane protein complex"/>
    <property type="evidence" value="ECO:0007669"/>
    <property type="project" value="TreeGrafter"/>
</dbReference>
<dbReference type="PROSITE" id="PS52015">
    <property type="entry name" value="TONB_CTD"/>
    <property type="match status" value="1"/>
</dbReference>
<evidence type="ECO:0000256" key="2">
    <source>
        <dbReference type="ARBA" id="ARBA00006555"/>
    </source>
</evidence>
<evidence type="ECO:0000256" key="4">
    <source>
        <dbReference type="ARBA" id="ARBA00022475"/>
    </source>
</evidence>
<keyword evidence="3" id="KW-0813">Transport</keyword>
<gene>
    <name evidence="12" type="ORF">LX69_00756</name>
</gene>
<comment type="subcellular location">
    <subcellularLocation>
        <location evidence="1">Cell inner membrane</location>
        <topology evidence="1">Single-pass membrane protein</topology>
        <orientation evidence="1">Periplasmic side</orientation>
    </subcellularLocation>
</comment>
<dbReference type="OrthoDB" id="9812355at2"/>